<sequence>MSMSDALNILHGCSKLRFFSVTPSTDLLYQASATVRHPALPANTFLPHLTKFHAQAWTKLGLFLNPAMVPNLEELALKTPPTPHHEIDFLQLESFFKAPPPSLRAVYLQIVRHERIDEIIGLFHIPNLQTLTITCSHPIRTYSISMFEHATRVILKQLPQLHSLMLHYDLSPGSDLKISEEGNWKLDPEMGIHVRWMLAGVLILDTAHSNHLGATTTPLAVEGTWKGVPSASIFEEAWEGIPTYYDTSLFREPFTFPVPLNSQRSGCDCKFKLAKSATGA</sequence>
<dbReference type="Proteomes" id="UP000308600">
    <property type="component" value="Unassembled WGS sequence"/>
</dbReference>
<protein>
    <submittedName>
        <fullName evidence="1">Uncharacterized protein</fullName>
    </submittedName>
</protein>
<name>A0ACD2ZWS0_9AGAR</name>
<proteinExistence type="predicted"/>
<gene>
    <name evidence="1" type="ORF">BDN72DRAFT_884333</name>
</gene>
<dbReference type="EMBL" id="ML209994">
    <property type="protein sequence ID" value="TFK57835.1"/>
    <property type="molecule type" value="Genomic_DNA"/>
</dbReference>
<evidence type="ECO:0000313" key="2">
    <source>
        <dbReference type="Proteomes" id="UP000308600"/>
    </source>
</evidence>
<organism evidence="1 2">
    <name type="scientific">Pluteus cervinus</name>
    <dbReference type="NCBI Taxonomy" id="181527"/>
    <lineage>
        <taxon>Eukaryota</taxon>
        <taxon>Fungi</taxon>
        <taxon>Dikarya</taxon>
        <taxon>Basidiomycota</taxon>
        <taxon>Agaricomycotina</taxon>
        <taxon>Agaricomycetes</taxon>
        <taxon>Agaricomycetidae</taxon>
        <taxon>Agaricales</taxon>
        <taxon>Pluteineae</taxon>
        <taxon>Pluteaceae</taxon>
        <taxon>Pluteus</taxon>
    </lineage>
</organism>
<accession>A0ACD2ZWS0</accession>
<reference evidence="1 2" key="1">
    <citation type="journal article" date="2019" name="Nat. Ecol. Evol.">
        <title>Megaphylogeny resolves global patterns of mushroom evolution.</title>
        <authorList>
            <person name="Varga T."/>
            <person name="Krizsan K."/>
            <person name="Foldi C."/>
            <person name="Dima B."/>
            <person name="Sanchez-Garcia M."/>
            <person name="Sanchez-Ramirez S."/>
            <person name="Szollosi G.J."/>
            <person name="Szarkandi J.G."/>
            <person name="Papp V."/>
            <person name="Albert L."/>
            <person name="Andreopoulos W."/>
            <person name="Angelini C."/>
            <person name="Antonin V."/>
            <person name="Barry K.W."/>
            <person name="Bougher N.L."/>
            <person name="Buchanan P."/>
            <person name="Buyck B."/>
            <person name="Bense V."/>
            <person name="Catcheside P."/>
            <person name="Chovatia M."/>
            <person name="Cooper J."/>
            <person name="Damon W."/>
            <person name="Desjardin D."/>
            <person name="Finy P."/>
            <person name="Geml J."/>
            <person name="Haridas S."/>
            <person name="Hughes K."/>
            <person name="Justo A."/>
            <person name="Karasinski D."/>
            <person name="Kautmanova I."/>
            <person name="Kiss B."/>
            <person name="Kocsube S."/>
            <person name="Kotiranta H."/>
            <person name="LaButti K.M."/>
            <person name="Lechner B.E."/>
            <person name="Liimatainen K."/>
            <person name="Lipzen A."/>
            <person name="Lukacs Z."/>
            <person name="Mihaltcheva S."/>
            <person name="Morgado L.N."/>
            <person name="Niskanen T."/>
            <person name="Noordeloos M.E."/>
            <person name="Ohm R.A."/>
            <person name="Ortiz-Santana B."/>
            <person name="Ovrebo C."/>
            <person name="Racz N."/>
            <person name="Riley R."/>
            <person name="Savchenko A."/>
            <person name="Shiryaev A."/>
            <person name="Soop K."/>
            <person name="Spirin V."/>
            <person name="Szebenyi C."/>
            <person name="Tomsovsky M."/>
            <person name="Tulloss R.E."/>
            <person name="Uehling J."/>
            <person name="Grigoriev I.V."/>
            <person name="Vagvolgyi C."/>
            <person name="Papp T."/>
            <person name="Martin F.M."/>
            <person name="Miettinen O."/>
            <person name="Hibbett D.S."/>
            <person name="Nagy L.G."/>
        </authorList>
    </citation>
    <scope>NUCLEOTIDE SEQUENCE [LARGE SCALE GENOMIC DNA]</scope>
    <source>
        <strain evidence="1 2">NL-1719</strain>
    </source>
</reference>
<evidence type="ECO:0000313" key="1">
    <source>
        <dbReference type="EMBL" id="TFK57835.1"/>
    </source>
</evidence>
<keyword evidence="2" id="KW-1185">Reference proteome</keyword>